<name>A0ABN6NYR2_9PROT</name>
<gene>
    <name evidence="1" type="ORF">Rmf_14880</name>
</gene>
<evidence type="ECO:0000313" key="1">
    <source>
        <dbReference type="EMBL" id="BDG71559.1"/>
    </source>
</evidence>
<accession>A0ABN6NYR2</accession>
<reference evidence="1 2" key="1">
    <citation type="journal article" date="2016" name="Microbes Environ.">
        <title>Phylogenetically diverse aerobic anoxygenic phototrophic bacteria isolated from epilithic biofilms in Tama river, Japan.</title>
        <authorList>
            <person name="Hirose S."/>
            <person name="Matsuura K."/>
            <person name="Haruta S."/>
        </authorList>
    </citation>
    <scope>NUCLEOTIDE SEQUENCE [LARGE SCALE GENOMIC DNA]</scope>
    <source>
        <strain evidence="1 2">S08</strain>
    </source>
</reference>
<dbReference type="Proteomes" id="UP000831327">
    <property type="component" value="Chromosome"/>
</dbReference>
<keyword evidence="2" id="KW-1185">Reference proteome</keyword>
<dbReference type="EMBL" id="AP025637">
    <property type="protein sequence ID" value="BDG71559.1"/>
    <property type="molecule type" value="Genomic_DNA"/>
</dbReference>
<organism evidence="1 2">
    <name type="scientific">Roseomonas fluvialis</name>
    <dbReference type="NCBI Taxonomy" id="1750527"/>
    <lineage>
        <taxon>Bacteria</taxon>
        <taxon>Pseudomonadati</taxon>
        <taxon>Pseudomonadota</taxon>
        <taxon>Alphaproteobacteria</taxon>
        <taxon>Acetobacterales</taxon>
        <taxon>Roseomonadaceae</taxon>
        <taxon>Roseomonas</taxon>
    </lineage>
</organism>
<proteinExistence type="predicted"/>
<protein>
    <submittedName>
        <fullName evidence="1">Uncharacterized protein</fullName>
    </submittedName>
</protein>
<evidence type="ECO:0000313" key="2">
    <source>
        <dbReference type="Proteomes" id="UP000831327"/>
    </source>
</evidence>
<sequence>MLLLGWVGWPRGDDRPELSVSLDGRPLATLAQSHHDRPDLRDGLGLAIQAQGFAMVARLPPGTAASSQRLFLDAAGSAQGIALPRERVGPPIHELFGQCHWSVVFELLRHAALLPELGSLMHDDQGGLGAFTRWVDGLPLLPAAVDNVHGFLRLDAIATPSGEYAVAIALPAPVDAGTTLHAIALAGGPGGRRVIPLEGTAPLLGETGLLLHGRPAVPAALPSPPGELVVQLRGPGGDAWFRTRPAQKSAPDFLDALRRLASGAAGTDVMESFAWLRLLLEDRLEALAPAAGPAESAMDADAPRIAVLHGIDDPFAARLAFLAAPEIERRAAEVLVLGPRQAASAVADIFLERGQVPTRTSLDLAAAVRRGTYRRCALVPIDAQDLAEAVLEDGMDALFARNLPGTRLPMLLHLAAVAGRIEGADAMERVTRLMQQGAGGIRGFGRMEGAAGQLVGEHLAAFWRRAAPAFVTQVADA</sequence>